<proteinExistence type="predicted"/>
<organism evidence="2 3">
    <name type="scientific">Streptomyces noursei</name>
    <name type="common">Streptomyces albulus</name>
    <dbReference type="NCBI Taxonomy" id="1971"/>
    <lineage>
        <taxon>Bacteria</taxon>
        <taxon>Bacillati</taxon>
        <taxon>Actinomycetota</taxon>
        <taxon>Actinomycetes</taxon>
        <taxon>Kitasatosporales</taxon>
        <taxon>Streptomycetaceae</taxon>
        <taxon>Streptomyces</taxon>
    </lineage>
</organism>
<dbReference type="Proteomes" id="UP000288351">
    <property type="component" value="Unassembled WGS sequence"/>
</dbReference>
<name>A0A401QS12_STRNR</name>
<feature type="region of interest" description="Disordered" evidence="1">
    <location>
        <begin position="1"/>
        <end position="20"/>
    </location>
</feature>
<dbReference type="RefSeq" id="WP_016573761.1">
    <property type="nucleotide sequence ID" value="NZ_BHXC01000006.1"/>
</dbReference>
<reference evidence="2 3" key="1">
    <citation type="journal article" date="2019" name="Microbiol. Resour. Announc.">
        <title>Draft Genome Sequence of the Most Traditional epsilon-Poly-l-Lysine Producer, Streptomyces albulus NBRC14147.</title>
        <authorList>
            <person name="Yamanaka K."/>
            <person name="Hamano Y."/>
        </authorList>
    </citation>
    <scope>NUCLEOTIDE SEQUENCE [LARGE SCALE GENOMIC DNA]</scope>
    <source>
        <strain evidence="2 3">NBRC 14147</strain>
    </source>
</reference>
<evidence type="ECO:0000313" key="2">
    <source>
        <dbReference type="EMBL" id="GCB88180.1"/>
    </source>
</evidence>
<dbReference type="EMBL" id="BHXC01000006">
    <property type="protein sequence ID" value="GCB88180.1"/>
    <property type="molecule type" value="Genomic_DNA"/>
</dbReference>
<protein>
    <recommendedName>
        <fullName evidence="4">Secreted protein</fullName>
    </recommendedName>
</protein>
<evidence type="ECO:0000256" key="1">
    <source>
        <dbReference type="SAM" id="MobiDB-lite"/>
    </source>
</evidence>
<evidence type="ECO:0000313" key="3">
    <source>
        <dbReference type="Proteomes" id="UP000288351"/>
    </source>
</evidence>
<accession>A0A401QS12</accession>
<evidence type="ECO:0008006" key="4">
    <source>
        <dbReference type="Google" id="ProtNLM"/>
    </source>
</evidence>
<dbReference type="AlphaFoldDB" id="A0A401QS12"/>
<sequence>MPPQHPSAPSPGRLAVLRGPRPPQEYTARKITALTANPACSRRAVLDAAGVDKALLAQRLGHEPRFGQSPFAIRREQSFEALVKWGGYAELIRLLREQLDVPVEEAAVADLTDVGGDASLAVRAGESRRLLNRLAAGADERLILDRPVLTLEVAGQTAHVIPQALSHRTGGQFYVVEIRSFPAIDGQANPAAVAQTTKQAAVSVLALRQTFTELGLDPKAIAHRFLLICPKDFSNRPYGKLIDLRQELDALRFQLSRLRRADDLAHALPPDATLDTERPKAEIDATMRELDASFTPDCLSFCEMSRYCRDEATDCASPARLGGVVRNSLPGIDSTRTALRHLEGTSAPGPAEEAVIIQLRAAERLRRLRGGATA</sequence>
<comment type="caution">
    <text evidence="2">The sequence shown here is derived from an EMBL/GenBank/DDBJ whole genome shotgun (WGS) entry which is preliminary data.</text>
</comment>
<gene>
    <name evidence="2" type="ORF">SALB_00849</name>
</gene>